<dbReference type="EMBL" id="BMIY01000005">
    <property type="protein sequence ID" value="GGG57814.1"/>
    <property type="molecule type" value="Genomic_DNA"/>
</dbReference>
<gene>
    <name evidence="7" type="ORF">GCM10011403_13880</name>
</gene>
<keyword evidence="8" id="KW-1185">Reference proteome</keyword>
<evidence type="ECO:0000313" key="8">
    <source>
        <dbReference type="Proteomes" id="UP000627715"/>
    </source>
</evidence>
<evidence type="ECO:0000256" key="3">
    <source>
        <dbReference type="ARBA" id="ARBA00022643"/>
    </source>
</evidence>
<reference evidence="7" key="2">
    <citation type="submission" date="2020-09" db="EMBL/GenBank/DDBJ databases">
        <authorList>
            <person name="Sun Q."/>
            <person name="Zhou Y."/>
        </authorList>
    </citation>
    <scope>NUCLEOTIDE SEQUENCE</scope>
    <source>
        <strain evidence="7">CGMCC 1.15425</strain>
    </source>
</reference>
<organism evidence="7 8">
    <name type="scientific">Pseudohongiella nitratireducens</name>
    <dbReference type="NCBI Taxonomy" id="1768907"/>
    <lineage>
        <taxon>Bacteria</taxon>
        <taxon>Pseudomonadati</taxon>
        <taxon>Pseudomonadota</taxon>
        <taxon>Gammaproteobacteria</taxon>
        <taxon>Pseudomonadales</taxon>
        <taxon>Pseudohongiellaceae</taxon>
        <taxon>Pseudohongiella</taxon>
    </lineage>
</organism>
<dbReference type="CDD" id="cd02146">
    <property type="entry name" value="NfsA-like"/>
    <property type="match status" value="1"/>
</dbReference>
<dbReference type="AlphaFoldDB" id="A0A917LUS1"/>
<dbReference type="InterPro" id="IPR016446">
    <property type="entry name" value="Flavin_OxRdtase_Frp"/>
</dbReference>
<keyword evidence="3 5" id="KW-0288">FMN</keyword>
<proteinExistence type="inferred from homology"/>
<protein>
    <submittedName>
        <fullName evidence="7">NADPH-dependent oxidoreductase</fullName>
    </submittedName>
</protein>
<dbReference type="PANTHER" id="PTHR43425">
    <property type="entry name" value="OXYGEN-INSENSITIVE NADPH NITROREDUCTASE"/>
    <property type="match status" value="1"/>
</dbReference>
<name>A0A917LUS1_9GAMM</name>
<dbReference type="RefSeq" id="WP_068813176.1">
    <property type="nucleotide sequence ID" value="NZ_BMIY01000005.1"/>
</dbReference>
<comment type="similarity">
    <text evidence="1 5">Belongs to the flavin oxidoreductase frp family.</text>
</comment>
<dbReference type="InterPro" id="IPR029479">
    <property type="entry name" value="Nitroreductase"/>
</dbReference>
<reference evidence="7" key="1">
    <citation type="journal article" date="2014" name="Int. J. Syst. Evol. Microbiol.">
        <title>Complete genome sequence of Corynebacterium casei LMG S-19264T (=DSM 44701T), isolated from a smear-ripened cheese.</title>
        <authorList>
            <consortium name="US DOE Joint Genome Institute (JGI-PGF)"/>
            <person name="Walter F."/>
            <person name="Albersmeier A."/>
            <person name="Kalinowski J."/>
            <person name="Ruckert C."/>
        </authorList>
    </citation>
    <scope>NUCLEOTIDE SEQUENCE</scope>
    <source>
        <strain evidence="7">CGMCC 1.15425</strain>
    </source>
</reference>
<dbReference type="NCBIfam" id="NF008033">
    <property type="entry name" value="PRK10765.1"/>
    <property type="match status" value="1"/>
</dbReference>
<dbReference type="PANTHER" id="PTHR43425:SF2">
    <property type="entry name" value="OXYGEN-INSENSITIVE NADPH NITROREDUCTASE"/>
    <property type="match status" value="1"/>
</dbReference>
<evidence type="ECO:0000256" key="4">
    <source>
        <dbReference type="ARBA" id="ARBA00023002"/>
    </source>
</evidence>
<comment type="caution">
    <text evidence="7">The sequence shown here is derived from an EMBL/GenBank/DDBJ whole genome shotgun (WGS) entry which is preliminary data.</text>
</comment>
<evidence type="ECO:0000256" key="1">
    <source>
        <dbReference type="ARBA" id="ARBA00008366"/>
    </source>
</evidence>
<evidence type="ECO:0000259" key="6">
    <source>
        <dbReference type="Pfam" id="PF00881"/>
    </source>
</evidence>
<dbReference type="Proteomes" id="UP000627715">
    <property type="component" value="Unassembled WGS sequence"/>
</dbReference>
<dbReference type="GO" id="GO:0016491">
    <property type="term" value="F:oxidoreductase activity"/>
    <property type="evidence" value="ECO:0007669"/>
    <property type="project" value="UniProtKB-UniRule"/>
</dbReference>
<evidence type="ECO:0000256" key="2">
    <source>
        <dbReference type="ARBA" id="ARBA00022630"/>
    </source>
</evidence>
<evidence type="ECO:0000256" key="5">
    <source>
        <dbReference type="PIRNR" id="PIRNR005426"/>
    </source>
</evidence>
<dbReference type="SUPFAM" id="SSF55469">
    <property type="entry name" value="FMN-dependent nitroreductase-like"/>
    <property type="match status" value="1"/>
</dbReference>
<keyword evidence="2 5" id="KW-0285">Flavoprotein</keyword>
<dbReference type="Pfam" id="PF00881">
    <property type="entry name" value="Nitroreductase"/>
    <property type="match status" value="1"/>
</dbReference>
<dbReference type="OrthoDB" id="3181400at2"/>
<feature type="domain" description="Nitroreductase" evidence="6">
    <location>
        <begin position="10"/>
        <end position="164"/>
    </location>
</feature>
<dbReference type="PIRSF" id="PIRSF005426">
    <property type="entry name" value="Frp"/>
    <property type="match status" value="1"/>
</dbReference>
<evidence type="ECO:0000313" key="7">
    <source>
        <dbReference type="EMBL" id="GGG57814.1"/>
    </source>
</evidence>
<keyword evidence="4 5" id="KW-0560">Oxidoreductase</keyword>
<accession>A0A917LUS1</accession>
<dbReference type="InterPro" id="IPR000415">
    <property type="entry name" value="Nitroreductase-like"/>
</dbReference>
<keyword evidence="5" id="KW-0521">NADP</keyword>
<dbReference type="Gene3D" id="3.40.109.10">
    <property type="entry name" value="NADH Oxidase"/>
    <property type="match status" value="1"/>
</dbReference>
<sequence>MISTETLALLRSHRSIRKFKDKALPAGLLEEILVAGQCAATSSFLQGATIIRVTDKAKRQQLAEAAGNQPYVSSAAEFMVFCADLNRAGQCCEQYEKPFSGEFTEQFIIATVDTALLAQNVVVAAEASGLGICYIGGIRNNPRQVADLLDLPKGVYPVFGLCLGFPDQDPECKPRLPLPVIVKENSYNTDGDREAIAAYDNEIQEYYRTRTGGGHGISWSEQVSTLLSEKSRPHMRDFLKEQGFTFK</sequence>